<organism evidence="9 10">
    <name type="scientific">Rhizosaccharibacter radicis</name>
    <dbReference type="NCBI Taxonomy" id="2782605"/>
    <lineage>
        <taxon>Bacteria</taxon>
        <taxon>Pseudomonadati</taxon>
        <taxon>Pseudomonadota</taxon>
        <taxon>Alphaproteobacteria</taxon>
        <taxon>Acetobacterales</taxon>
        <taxon>Acetobacteraceae</taxon>
        <taxon>Rhizosaccharibacter</taxon>
    </lineage>
</organism>
<comment type="similarity">
    <text evidence="2 7">Belongs to the DedA family.</text>
</comment>
<feature type="transmembrane region" description="Helical" evidence="7">
    <location>
        <begin position="164"/>
        <end position="185"/>
    </location>
</feature>
<comment type="subcellular location">
    <subcellularLocation>
        <location evidence="1 7">Cell membrane</location>
        <topology evidence="1 7">Multi-pass membrane protein</topology>
    </subcellularLocation>
</comment>
<dbReference type="PANTHER" id="PTHR30353">
    <property type="entry name" value="INNER MEMBRANE PROTEIN DEDA-RELATED"/>
    <property type="match status" value="1"/>
</dbReference>
<gene>
    <name evidence="9" type="ORF">NFI88_11550</name>
</gene>
<dbReference type="PANTHER" id="PTHR30353:SF15">
    <property type="entry name" value="INNER MEMBRANE PROTEIN YABI"/>
    <property type="match status" value="1"/>
</dbReference>
<dbReference type="EMBL" id="JAMZEJ010000006">
    <property type="protein sequence ID" value="MCQ8241471.1"/>
    <property type="molecule type" value="Genomic_DNA"/>
</dbReference>
<keyword evidence="5 7" id="KW-1133">Transmembrane helix</keyword>
<comment type="caution">
    <text evidence="9">The sequence shown here is derived from an EMBL/GenBank/DDBJ whole genome shotgun (WGS) entry which is preliminary data.</text>
</comment>
<evidence type="ECO:0000313" key="9">
    <source>
        <dbReference type="EMBL" id="MCQ8241471.1"/>
    </source>
</evidence>
<reference evidence="9 10" key="1">
    <citation type="submission" date="2022-06" db="EMBL/GenBank/DDBJ databases">
        <title>Rhizosaccharibacter gen. nov. sp. nov. KSS12, endophytic bacteria isolated from sugarcane.</title>
        <authorList>
            <person name="Pitiwittayakul N."/>
        </authorList>
    </citation>
    <scope>NUCLEOTIDE SEQUENCE [LARGE SCALE GENOMIC DNA]</scope>
    <source>
        <strain evidence="9 10">KSS12</strain>
    </source>
</reference>
<dbReference type="Proteomes" id="UP001524547">
    <property type="component" value="Unassembled WGS sequence"/>
</dbReference>
<dbReference type="InterPro" id="IPR032816">
    <property type="entry name" value="VTT_dom"/>
</dbReference>
<evidence type="ECO:0000259" key="8">
    <source>
        <dbReference type="Pfam" id="PF09335"/>
    </source>
</evidence>
<evidence type="ECO:0000256" key="4">
    <source>
        <dbReference type="ARBA" id="ARBA00022692"/>
    </source>
</evidence>
<feature type="transmembrane region" description="Helical" evidence="7">
    <location>
        <begin position="51"/>
        <end position="72"/>
    </location>
</feature>
<feature type="transmembrane region" description="Helical" evidence="7">
    <location>
        <begin position="132"/>
        <end position="152"/>
    </location>
</feature>
<sequence>MNALSVSGLLKAAGAQPILQALAIIAGTFILEDAATVLTAMQVQDGSVRPVVALVALYAGIVLGDLGLYGLGRLATLSSWIRGRLPPDKRQRSRAWIEKHVFRIVFVSRFVPGARLPTYTTCGYLEASLLRFALAAICATSIWTTALFLVSLHVGKFLMDHFGAWRWFGAAGFIAIILLISRLVARLQEPGR</sequence>
<protein>
    <submittedName>
        <fullName evidence="9">VTT domain-containing protein</fullName>
    </submittedName>
</protein>
<evidence type="ECO:0000256" key="3">
    <source>
        <dbReference type="ARBA" id="ARBA00022475"/>
    </source>
</evidence>
<name>A0ABT1VYP9_9PROT</name>
<dbReference type="InterPro" id="IPR032818">
    <property type="entry name" value="DedA-like"/>
</dbReference>
<dbReference type="Pfam" id="PF09335">
    <property type="entry name" value="VTT_dom"/>
    <property type="match status" value="1"/>
</dbReference>
<keyword evidence="10" id="KW-1185">Reference proteome</keyword>
<evidence type="ECO:0000256" key="1">
    <source>
        <dbReference type="ARBA" id="ARBA00004651"/>
    </source>
</evidence>
<evidence type="ECO:0000256" key="2">
    <source>
        <dbReference type="ARBA" id="ARBA00010792"/>
    </source>
</evidence>
<proteinExistence type="inferred from homology"/>
<evidence type="ECO:0000256" key="5">
    <source>
        <dbReference type="ARBA" id="ARBA00022989"/>
    </source>
</evidence>
<keyword evidence="3 7" id="KW-1003">Cell membrane</keyword>
<evidence type="ECO:0000256" key="6">
    <source>
        <dbReference type="ARBA" id="ARBA00023136"/>
    </source>
</evidence>
<dbReference type="RefSeq" id="WP_422920210.1">
    <property type="nucleotide sequence ID" value="NZ_JAMZEJ010000006.1"/>
</dbReference>
<accession>A0ABT1VYP9</accession>
<evidence type="ECO:0000313" key="10">
    <source>
        <dbReference type="Proteomes" id="UP001524547"/>
    </source>
</evidence>
<keyword evidence="4 7" id="KW-0812">Transmembrane</keyword>
<keyword evidence="6 7" id="KW-0472">Membrane</keyword>
<evidence type="ECO:0000256" key="7">
    <source>
        <dbReference type="RuleBase" id="RU367016"/>
    </source>
</evidence>
<feature type="domain" description="VTT" evidence="8">
    <location>
        <begin position="49"/>
        <end position="149"/>
    </location>
</feature>
<feature type="transmembrane region" description="Helical" evidence="7">
    <location>
        <begin position="12"/>
        <end position="31"/>
    </location>
</feature>